<sequence>MDAELLEDVLPEAHLDNHFYRAVLDSLEEQFALIDDEGRIIFVNRSWQLFAQCNGLPADFDWLGHNYLAVCQAATEHGDADALAVASGLEAVLTGRLEHFHHEYPCHSPGEQRWFILRVVPVQHPGKPCFAISHQNITQRKLIEQAVEHSAQHDPLTGLANRRSFDDYLTKAWRRGKRAGSPLSLLMVDLDSFKPFNDGHGHLDGDRALVRVAAVLQRCARRDTDLAARYGGDEFVLVLRDTDTEGALQVAQAVIDGVAALALMSTDGSQVGASVGLVSRVPGRAIDCPDRQTLLRLADDALYQVKDAGGGSLVCA</sequence>
<dbReference type="SUPFAM" id="SSF55785">
    <property type="entry name" value="PYP-like sensor domain (PAS domain)"/>
    <property type="match status" value="1"/>
</dbReference>
<comment type="cofactor">
    <cofactor evidence="1">
        <name>Mg(2+)</name>
        <dbReference type="ChEBI" id="CHEBI:18420"/>
    </cofactor>
</comment>
<dbReference type="InterPro" id="IPR013656">
    <property type="entry name" value="PAS_4"/>
</dbReference>
<dbReference type="GO" id="GO:0005886">
    <property type="term" value="C:plasma membrane"/>
    <property type="evidence" value="ECO:0007669"/>
    <property type="project" value="UniProtKB-SubCell"/>
</dbReference>
<keyword evidence="8" id="KW-1185">Reference proteome</keyword>
<dbReference type="EMBL" id="FOUI01000007">
    <property type="protein sequence ID" value="SFM52621.1"/>
    <property type="molecule type" value="Genomic_DNA"/>
</dbReference>
<dbReference type="Proteomes" id="UP000243629">
    <property type="component" value="Unassembled WGS sequence"/>
</dbReference>
<dbReference type="FunFam" id="3.30.70.270:FF:000001">
    <property type="entry name" value="Diguanylate cyclase domain protein"/>
    <property type="match status" value="1"/>
</dbReference>
<keyword evidence="4" id="KW-0418">Kinase</keyword>
<dbReference type="EC" id="2.7.7.65" evidence="3"/>
<dbReference type="AlphaFoldDB" id="A0A1I4RK80"/>
<dbReference type="Pfam" id="PF00990">
    <property type="entry name" value="GGDEF"/>
    <property type="match status" value="1"/>
</dbReference>
<dbReference type="Pfam" id="PF08448">
    <property type="entry name" value="PAS_4"/>
    <property type="match status" value="1"/>
</dbReference>
<dbReference type="Gene3D" id="3.30.450.20">
    <property type="entry name" value="PAS domain"/>
    <property type="match status" value="1"/>
</dbReference>
<evidence type="ECO:0000256" key="1">
    <source>
        <dbReference type="ARBA" id="ARBA00001946"/>
    </source>
</evidence>
<dbReference type="InterPro" id="IPR035965">
    <property type="entry name" value="PAS-like_dom_sf"/>
</dbReference>
<evidence type="ECO:0000256" key="5">
    <source>
        <dbReference type="ARBA" id="ARBA00034247"/>
    </source>
</evidence>
<feature type="domain" description="GGDEF" evidence="6">
    <location>
        <begin position="181"/>
        <end position="316"/>
    </location>
</feature>
<proteinExistence type="predicted"/>
<dbReference type="PROSITE" id="PS50887">
    <property type="entry name" value="GGDEF"/>
    <property type="match status" value="1"/>
</dbReference>
<evidence type="ECO:0000256" key="4">
    <source>
        <dbReference type="ARBA" id="ARBA00022777"/>
    </source>
</evidence>
<gene>
    <name evidence="7" type="ORF">SAMN05216217_10739</name>
</gene>
<organism evidence="7 8">
    <name type="scientific">Halopseudomonas yangmingensis</name>
    <dbReference type="NCBI Taxonomy" id="1720063"/>
    <lineage>
        <taxon>Bacteria</taxon>
        <taxon>Pseudomonadati</taxon>
        <taxon>Pseudomonadota</taxon>
        <taxon>Gammaproteobacteria</taxon>
        <taxon>Pseudomonadales</taxon>
        <taxon>Pseudomonadaceae</taxon>
        <taxon>Halopseudomonas</taxon>
    </lineage>
</organism>
<dbReference type="GO" id="GO:1902201">
    <property type="term" value="P:negative regulation of bacterial-type flagellum-dependent cell motility"/>
    <property type="evidence" value="ECO:0007669"/>
    <property type="project" value="TreeGrafter"/>
</dbReference>
<dbReference type="GO" id="GO:0043709">
    <property type="term" value="P:cell adhesion involved in single-species biofilm formation"/>
    <property type="evidence" value="ECO:0007669"/>
    <property type="project" value="TreeGrafter"/>
</dbReference>
<dbReference type="OrthoDB" id="9812260at2"/>
<dbReference type="PANTHER" id="PTHR45138:SF9">
    <property type="entry name" value="DIGUANYLATE CYCLASE DGCM-RELATED"/>
    <property type="match status" value="1"/>
</dbReference>
<evidence type="ECO:0000259" key="6">
    <source>
        <dbReference type="PROSITE" id="PS50887"/>
    </source>
</evidence>
<comment type="subcellular location">
    <subcellularLocation>
        <location evidence="2">Cell inner membrane</location>
    </subcellularLocation>
</comment>
<accession>A0A1I4RK80</accession>
<dbReference type="GO" id="GO:0052621">
    <property type="term" value="F:diguanylate cyclase activity"/>
    <property type="evidence" value="ECO:0007669"/>
    <property type="project" value="UniProtKB-EC"/>
</dbReference>
<evidence type="ECO:0000313" key="7">
    <source>
        <dbReference type="EMBL" id="SFM52621.1"/>
    </source>
</evidence>
<evidence type="ECO:0000256" key="2">
    <source>
        <dbReference type="ARBA" id="ARBA00004533"/>
    </source>
</evidence>
<dbReference type="InterPro" id="IPR050469">
    <property type="entry name" value="Diguanylate_Cyclase"/>
</dbReference>
<evidence type="ECO:0000313" key="8">
    <source>
        <dbReference type="Proteomes" id="UP000243629"/>
    </source>
</evidence>
<dbReference type="Gene3D" id="3.30.70.270">
    <property type="match status" value="1"/>
</dbReference>
<keyword evidence="4" id="KW-0808">Transferase</keyword>
<dbReference type="CDD" id="cd01949">
    <property type="entry name" value="GGDEF"/>
    <property type="match status" value="1"/>
</dbReference>
<reference evidence="8" key="1">
    <citation type="submission" date="2016-10" db="EMBL/GenBank/DDBJ databases">
        <authorList>
            <person name="Varghese N."/>
            <person name="Submissions S."/>
        </authorList>
    </citation>
    <scope>NUCLEOTIDE SEQUENCE [LARGE SCALE GENOMIC DNA]</scope>
    <source>
        <strain evidence="8">DSM 24213</strain>
    </source>
</reference>
<evidence type="ECO:0000256" key="3">
    <source>
        <dbReference type="ARBA" id="ARBA00012528"/>
    </source>
</evidence>
<name>A0A1I4RK80_9GAMM</name>
<dbReference type="PANTHER" id="PTHR45138">
    <property type="entry name" value="REGULATORY COMPONENTS OF SENSORY TRANSDUCTION SYSTEM"/>
    <property type="match status" value="1"/>
</dbReference>
<comment type="catalytic activity">
    <reaction evidence="5">
        <text>2 GTP = 3',3'-c-di-GMP + 2 diphosphate</text>
        <dbReference type="Rhea" id="RHEA:24898"/>
        <dbReference type="ChEBI" id="CHEBI:33019"/>
        <dbReference type="ChEBI" id="CHEBI:37565"/>
        <dbReference type="ChEBI" id="CHEBI:58805"/>
        <dbReference type="EC" id="2.7.7.65"/>
    </reaction>
</comment>
<dbReference type="STRING" id="1720063.SAMN05216217_10739"/>
<dbReference type="NCBIfam" id="TIGR00254">
    <property type="entry name" value="GGDEF"/>
    <property type="match status" value="1"/>
</dbReference>
<dbReference type="InterPro" id="IPR029787">
    <property type="entry name" value="Nucleotide_cyclase"/>
</dbReference>
<dbReference type="InterPro" id="IPR000160">
    <property type="entry name" value="GGDEF_dom"/>
</dbReference>
<dbReference type="InterPro" id="IPR043128">
    <property type="entry name" value="Rev_trsase/Diguanyl_cyclase"/>
</dbReference>
<dbReference type="GO" id="GO:0016301">
    <property type="term" value="F:kinase activity"/>
    <property type="evidence" value="ECO:0007669"/>
    <property type="project" value="UniProtKB-KW"/>
</dbReference>
<dbReference type="SUPFAM" id="SSF55073">
    <property type="entry name" value="Nucleotide cyclase"/>
    <property type="match status" value="1"/>
</dbReference>
<protein>
    <recommendedName>
        <fullName evidence="3">diguanylate cyclase</fullName>
        <ecNumber evidence="3">2.7.7.65</ecNumber>
    </recommendedName>
</protein>
<dbReference type="SMART" id="SM00267">
    <property type="entry name" value="GGDEF"/>
    <property type="match status" value="1"/>
</dbReference>
<dbReference type="RefSeq" id="WP_093475253.1">
    <property type="nucleotide sequence ID" value="NZ_FOUI01000007.1"/>
</dbReference>